<reference evidence="3" key="1">
    <citation type="submission" date="2016-08" db="EMBL/GenBank/DDBJ databases">
        <authorList>
            <person name="Varghese N."/>
            <person name="Submissions Spin"/>
        </authorList>
    </citation>
    <scope>NUCLEOTIDE SEQUENCE [LARGE SCALE GENOMIC DNA]</scope>
    <source>
        <strain evidence="3">HAMBI 2975</strain>
    </source>
</reference>
<dbReference type="InterPro" id="IPR054271">
    <property type="entry name" value="DUF7002"/>
</dbReference>
<dbReference type="STRING" id="410764.GA0061103_0788"/>
<evidence type="ECO:0000313" key="3">
    <source>
        <dbReference type="Proteomes" id="UP000199101"/>
    </source>
</evidence>
<feature type="region of interest" description="Disordered" evidence="1">
    <location>
        <begin position="43"/>
        <end position="64"/>
    </location>
</feature>
<dbReference type="AlphaFoldDB" id="A0A1C3XDA6"/>
<feature type="compositionally biased region" description="Basic and acidic residues" evidence="1">
    <location>
        <begin position="43"/>
        <end position="55"/>
    </location>
</feature>
<evidence type="ECO:0000313" key="2">
    <source>
        <dbReference type="EMBL" id="SCB50243.1"/>
    </source>
</evidence>
<name>A0A1C3XDA6_9HYPH</name>
<accession>A0A1C3XDA6</accession>
<gene>
    <name evidence="2" type="ORF">GA0061103_0788</name>
</gene>
<keyword evidence="3" id="KW-1185">Reference proteome</keyword>
<dbReference type="Proteomes" id="UP000199101">
    <property type="component" value="Unassembled WGS sequence"/>
</dbReference>
<evidence type="ECO:0000256" key="1">
    <source>
        <dbReference type="SAM" id="MobiDB-lite"/>
    </source>
</evidence>
<organism evidence="2 3">
    <name type="scientific">Rhizobium multihospitium</name>
    <dbReference type="NCBI Taxonomy" id="410764"/>
    <lineage>
        <taxon>Bacteria</taxon>
        <taxon>Pseudomonadati</taxon>
        <taxon>Pseudomonadota</taxon>
        <taxon>Alphaproteobacteria</taxon>
        <taxon>Hyphomicrobiales</taxon>
        <taxon>Rhizobiaceae</taxon>
        <taxon>Rhizobium/Agrobacterium group</taxon>
        <taxon>Rhizobium</taxon>
    </lineage>
</organism>
<protein>
    <submittedName>
        <fullName evidence="2">Uncharacterized protein</fullName>
    </submittedName>
</protein>
<proteinExistence type="predicted"/>
<sequence>MRSRIEKVFHLAEASNLPSILEHGLMSTKRLLGLARIPEADHAGRLRSHRPESEHLSSSVLIRDQKPMPPSALEQALEDGLTPGDWYALLNDFVFFWLDEGRMERQRLACGDRPQVLLTFDAPALLERFGTDAFVSPINSGNARRKPARRGLSTLMPYDTWLANGWPSGTRYRPPAELLFRGTIPVQPPYLIEMREM</sequence>
<dbReference type="Pfam" id="PF22531">
    <property type="entry name" value="DUF7002"/>
    <property type="match status" value="1"/>
</dbReference>
<dbReference type="EMBL" id="FMAG01000015">
    <property type="protein sequence ID" value="SCB50243.1"/>
    <property type="molecule type" value="Genomic_DNA"/>
</dbReference>